<dbReference type="EMBL" id="MN740277">
    <property type="protein sequence ID" value="QHT97470.1"/>
    <property type="molecule type" value="Genomic_DNA"/>
</dbReference>
<dbReference type="InterPro" id="IPR036397">
    <property type="entry name" value="RNaseH_sf"/>
</dbReference>
<reference evidence="2" key="1">
    <citation type="journal article" date="2020" name="Nature">
        <title>Giant virus diversity and host interactions through global metagenomics.</title>
        <authorList>
            <person name="Schulz F."/>
            <person name="Roux S."/>
            <person name="Paez-Espino D."/>
            <person name="Jungbluth S."/>
            <person name="Walsh D.A."/>
            <person name="Denef V.J."/>
            <person name="McMahon K.D."/>
            <person name="Konstantinidis K.T."/>
            <person name="Eloe-Fadrosh E.A."/>
            <person name="Kyrpides N.C."/>
            <person name="Woyke T."/>
        </authorList>
    </citation>
    <scope>NUCLEOTIDE SEQUENCE</scope>
    <source>
        <strain evidence="2">GVMAG-M-3300025138-11</strain>
    </source>
</reference>
<accession>A0A6C0IY50</accession>
<dbReference type="InterPro" id="IPR015242">
    <property type="entry name" value="Ydc2_cat"/>
</dbReference>
<proteinExistence type="predicted"/>
<sequence length="241" mass="28459">MSKKILSIDVGIKNLAYCILEKKDDKFNICNWDIVNILDEKLENQPKCQNILKNKICSKIASYSLNTEPLVYYCDKKTCEKNINQKYPKCKSKKLKKITSKNTSILELGSILLRKLDKKKEVLLDVDEVVIENQPVLKNPTMKSIQIILYTYFIEHGYNIDGRIKNIVLFSARNKLKLYDGPKVECQKKNDYDKRKFLSVEYTKYYIKDDLKNNNFFLKHKKKDDLADSFIQGYYYLFKDK</sequence>
<name>A0A6C0IY50_9ZZZZ</name>
<dbReference type="GO" id="GO:0003676">
    <property type="term" value="F:nucleic acid binding"/>
    <property type="evidence" value="ECO:0007669"/>
    <property type="project" value="InterPro"/>
</dbReference>
<dbReference type="SUPFAM" id="SSF53098">
    <property type="entry name" value="Ribonuclease H-like"/>
    <property type="match status" value="2"/>
</dbReference>
<dbReference type="Gene3D" id="3.30.420.10">
    <property type="entry name" value="Ribonuclease H-like superfamily/Ribonuclease H"/>
    <property type="match status" value="1"/>
</dbReference>
<evidence type="ECO:0000313" key="2">
    <source>
        <dbReference type="EMBL" id="QHT97470.1"/>
    </source>
</evidence>
<dbReference type="AlphaFoldDB" id="A0A6C0IY50"/>
<dbReference type="Pfam" id="PF09159">
    <property type="entry name" value="Ydc2-catalyt"/>
    <property type="match status" value="1"/>
</dbReference>
<dbReference type="InterPro" id="IPR012337">
    <property type="entry name" value="RNaseH-like_sf"/>
</dbReference>
<organism evidence="2">
    <name type="scientific">viral metagenome</name>
    <dbReference type="NCBI Taxonomy" id="1070528"/>
    <lineage>
        <taxon>unclassified sequences</taxon>
        <taxon>metagenomes</taxon>
        <taxon>organismal metagenomes</taxon>
    </lineage>
</organism>
<evidence type="ECO:0000259" key="1">
    <source>
        <dbReference type="Pfam" id="PF09159"/>
    </source>
</evidence>
<protein>
    <recommendedName>
        <fullName evidence="1">Mitochondrial resolvase Ydc2 catalytic domain-containing protein</fullName>
    </recommendedName>
</protein>
<feature type="domain" description="Mitochondrial resolvase Ydc2 catalytic" evidence="1">
    <location>
        <begin position="5"/>
        <end position="134"/>
    </location>
</feature>